<sequence>MSDLPPDPPETQNSPPPNPPLGGKVTHEKEDKASSSLTPPGLSTGQAGLKHRPSALKQQKAHLSEFGAGLTTGPDKLTPPKGLYRLQPPAARLVAATNVTSVYQTDVTLAAPTDTLCLCSNVSVGPANIKSVWATDVTSVASGRRYRGGL</sequence>
<feature type="region of interest" description="Disordered" evidence="1">
    <location>
        <begin position="1"/>
        <end position="59"/>
    </location>
</feature>
<evidence type="ECO:0000256" key="1">
    <source>
        <dbReference type="SAM" id="MobiDB-lite"/>
    </source>
</evidence>
<keyword evidence="3" id="KW-1185">Reference proteome</keyword>
<feature type="compositionally biased region" description="Polar residues" evidence="1">
    <location>
        <begin position="34"/>
        <end position="46"/>
    </location>
</feature>
<proteinExistence type="predicted"/>
<gene>
    <name evidence="2" type="ORF">PCANC_05069</name>
</gene>
<feature type="compositionally biased region" description="Pro residues" evidence="1">
    <location>
        <begin position="1"/>
        <end position="20"/>
    </location>
</feature>
<protein>
    <submittedName>
        <fullName evidence="2">Uncharacterized protein</fullName>
    </submittedName>
</protein>
<dbReference type="EMBL" id="PGCJ01000785">
    <property type="protein sequence ID" value="PLW21279.1"/>
    <property type="molecule type" value="Genomic_DNA"/>
</dbReference>
<comment type="caution">
    <text evidence="2">The sequence shown here is derived from an EMBL/GenBank/DDBJ whole genome shotgun (WGS) entry which is preliminary data.</text>
</comment>
<dbReference type="Proteomes" id="UP000235388">
    <property type="component" value="Unassembled WGS sequence"/>
</dbReference>
<name>A0A2N5T708_9BASI</name>
<dbReference type="OrthoDB" id="2831684at2759"/>
<reference evidence="2 3" key="1">
    <citation type="submission" date="2017-11" db="EMBL/GenBank/DDBJ databases">
        <title>De novo assembly and phasing of dikaryotic genomes from two isolates of Puccinia coronata f. sp. avenae, the causal agent of oat crown rust.</title>
        <authorList>
            <person name="Miller M.E."/>
            <person name="Zhang Y."/>
            <person name="Omidvar V."/>
            <person name="Sperschneider J."/>
            <person name="Schwessinger B."/>
            <person name="Raley C."/>
            <person name="Palmer J.M."/>
            <person name="Garnica D."/>
            <person name="Upadhyaya N."/>
            <person name="Rathjen J."/>
            <person name="Taylor J.M."/>
            <person name="Park R.F."/>
            <person name="Dodds P.N."/>
            <person name="Hirsch C.D."/>
            <person name="Kianian S.F."/>
            <person name="Figueroa M."/>
        </authorList>
    </citation>
    <scope>NUCLEOTIDE SEQUENCE [LARGE SCALE GENOMIC DNA]</scope>
    <source>
        <strain evidence="2">12NC29</strain>
    </source>
</reference>
<evidence type="ECO:0000313" key="2">
    <source>
        <dbReference type="EMBL" id="PLW21279.1"/>
    </source>
</evidence>
<dbReference type="AlphaFoldDB" id="A0A2N5T708"/>
<evidence type="ECO:0000313" key="3">
    <source>
        <dbReference type="Proteomes" id="UP000235388"/>
    </source>
</evidence>
<organism evidence="2 3">
    <name type="scientific">Puccinia coronata f. sp. avenae</name>
    <dbReference type="NCBI Taxonomy" id="200324"/>
    <lineage>
        <taxon>Eukaryota</taxon>
        <taxon>Fungi</taxon>
        <taxon>Dikarya</taxon>
        <taxon>Basidiomycota</taxon>
        <taxon>Pucciniomycotina</taxon>
        <taxon>Pucciniomycetes</taxon>
        <taxon>Pucciniales</taxon>
        <taxon>Pucciniaceae</taxon>
        <taxon>Puccinia</taxon>
    </lineage>
</organism>
<accession>A0A2N5T708</accession>